<evidence type="ECO:0000313" key="2">
    <source>
        <dbReference type="Proteomes" id="UP001556118"/>
    </source>
</evidence>
<dbReference type="EMBL" id="JBFNXR010000017">
    <property type="protein sequence ID" value="MEW9854013.1"/>
    <property type="molecule type" value="Genomic_DNA"/>
</dbReference>
<organism evidence="1 2">
    <name type="scientific">Novosphingobium rhizovicinum</name>
    <dbReference type="NCBI Taxonomy" id="3228928"/>
    <lineage>
        <taxon>Bacteria</taxon>
        <taxon>Pseudomonadati</taxon>
        <taxon>Pseudomonadota</taxon>
        <taxon>Alphaproteobacteria</taxon>
        <taxon>Sphingomonadales</taxon>
        <taxon>Sphingomonadaceae</taxon>
        <taxon>Novosphingobium</taxon>
    </lineage>
</organism>
<dbReference type="Proteomes" id="UP001556118">
    <property type="component" value="Unassembled WGS sequence"/>
</dbReference>
<accession>A0ABV3R7E4</accession>
<sequence length="48" mass="5280">MKGRIGRRVILMALFLPVAALLGYAWVDGGRQPLRDIAEPLPVPRAPK</sequence>
<comment type="caution">
    <text evidence="1">The sequence shown here is derived from an EMBL/GenBank/DDBJ whole genome shotgun (WGS) entry which is preliminary data.</text>
</comment>
<proteinExistence type="predicted"/>
<protein>
    <submittedName>
        <fullName evidence="1">Uncharacterized protein</fullName>
    </submittedName>
</protein>
<keyword evidence="2" id="KW-1185">Reference proteome</keyword>
<reference evidence="1 2" key="1">
    <citation type="submission" date="2024-06" db="EMBL/GenBank/DDBJ databases">
        <title>Novosphingobium rhizovicinus M1R2S20.</title>
        <authorList>
            <person name="Sun J.-Q."/>
        </authorList>
    </citation>
    <scope>NUCLEOTIDE SEQUENCE [LARGE SCALE GENOMIC DNA]</scope>
    <source>
        <strain evidence="1 2">M1R2S20</strain>
    </source>
</reference>
<name>A0ABV3R7E4_9SPHN</name>
<evidence type="ECO:0000313" key="1">
    <source>
        <dbReference type="EMBL" id="MEW9854013.1"/>
    </source>
</evidence>
<dbReference type="RefSeq" id="WP_367768805.1">
    <property type="nucleotide sequence ID" value="NZ_JBFNXR010000017.1"/>
</dbReference>
<gene>
    <name evidence="1" type="ORF">ABUH87_02300</name>
</gene>